<feature type="compositionally biased region" description="Polar residues" evidence="3">
    <location>
        <begin position="243"/>
        <end position="258"/>
    </location>
</feature>
<dbReference type="SMART" id="SM00498">
    <property type="entry name" value="FH2"/>
    <property type="match status" value="1"/>
</dbReference>
<evidence type="ECO:0000256" key="2">
    <source>
        <dbReference type="RuleBase" id="RU361260"/>
    </source>
</evidence>
<dbReference type="AlphaFoldDB" id="A0AAV0Z3A3"/>
<dbReference type="Proteomes" id="UP001157006">
    <property type="component" value="Chromosome 1S"/>
</dbReference>
<feature type="compositionally biased region" description="Pro residues" evidence="3">
    <location>
        <begin position="357"/>
        <end position="367"/>
    </location>
</feature>
<keyword evidence="7" id="KW-1185">Reference proteome</keyword>
<feature type="compositionally biased region" description="Acidic residues" evidence="3">
    <location>
        <begin position="457"/>
        <end position="466"/>
    </location>
</feature>
<dbReference type="Pfam" id="PF02181">
    <property type="entry name" value="FH2"/>
    <property type="match status" value="1"/>
</dbReference>
<dbReference type="EMBL" id="OX451735">
    <property type="protein sequence ID" value="CAI8593020.1"/>
    <property type="molecule type" value="Genomic_DNA"/>
</dbReference>
<evidence type="ECO:0000256" key="4">
    <source>
        <dbReference type="SAM" id="Phobius"/>
    </source>
</evidence>
<feature type="region of interest" description="Disordered" evidence="3">
    <location>
        <begin position="886"/>
        <end position="1001"/>
    </location>
</feature>
<dbReference type="Gene3D" id="1.20.58.2220">
    <property type="entry name" value="Formin, FH2 domain"/>
    <property type="match status" value="1"/>
</dbReference>
<evidence type="ECO:0000313" key="6">
    <source>
        <dbReference type="EMBL" id="CAI8593020.1"/>
    </source>
</evidence>
<feature type="transmembrane region" description="Helical" evidence="4">
    <location>
        <begin position="6"/>
        <end position="29"/>
    </location>
</feature>
<keyword evidence="4" id="KW-1133">Transmembrane helix</keyword>
<dbReference type="InterPro" id="IPR015425">
    <property type="entry name" value="FH2_Formin"/>
</dbReference>
<comment type="similarity">
    <text evidence="1">Belongs to the formin-like family. Class-I subfamily.</text>
</comment>
<dbReference type="GO" id="GO:0051015">
    <property type="term" value="F:actin filament binding"/>
    <property type="evidence" value="ECO:0007669"/>
    <property type="project" value="InterPro"/>
</dbReference>
<feature type="region of interest" description="Disordered" evidence="3">
    <location>
        <begin position="243"/>
        <end position="470"/>
    </location>
</feature>
<evidence type="ECO:0000256" key="3">
    <source>
        <dbReference type="SAM" id="MobiDB-lite"/>
    </source>
</evidence>
<evidence type="ECO:0000313" key="7">
    <source>
        <dbReference type="Proteomes" id="UP001157006"/>
    </source>
</evidence>
<dbReference type="GO" id="GO:0045010">
    <property type="term" value="P:actin nucleation"/>
    <property type="evidence" value="ECO:0007669"/>
    <property type="project" value="InterPro"/>
</dbReference>
<protein>
    <recommendedName>
        <fullName evidence="2">Formin-like protein</fullName>
    </recommendedName>
</protein>
<evidence type="ECO:0000256" key="1">
    <source>
        <dbReference type="ARBA" id="ARBA00025793"/>
    </source>
</evidence>
<name>A0AAV0Z3A3_VICFA</name>
<feature type="domain" description="FH2" evidence="5">
    <location>
        <begin position="463"/>
        <end position="897"/>
    </location>
</feature>
<feature type="compositionally biased region" description="Polar residues" evidence="3">
    <location>
        <begin position="894"/>
        <end position="945"/>
    </location>
</feature>
<dbReference type="InterPro" id="IPR027643">
    <property type="entry name" value="Formin-like_plant"/>
</dbReference>
<keyword evidence="4" id="KW-0812">Transmembrane</keyword>
<feature type="region of interest" description="Disordered" evidence="3">
    <location>
        <begin position="143"/>
        <end position="196"/>
    </location>
</feature>
<accession>A0AAV0Z3A3</accession>
<dbReference type="SUPFAM" id="SSF101447">
    <property type="entry name" value="Formin homology 2 domain (FH2 domain)"/>
    <property type="match status" value="1"/>
</dbReference>
<evidence type="ECO:0000259" key="5">
    <source>
        <dbReference type="PROSITE" id="PS51444"/>
    </source>
</evidence>
<keyword evidence="4" id="KW-0472">Membrane</keyword>
<feature type="compositionally biased region" description="Basic and acidic residues" evidence="3">
    <location>
        <begin position="159"/>
        <end position="196"/>
    </location>
</feature>
<reference evidence="6 7" key="1">
    <citation type="submission" date="2023-01" db="EMBL/GenBank/DDBJ databases">
        <authorList>
            <person name="Kreplak J."/>
        </authorList>
    </citation>
    <scope>NUCLEOTIDE SEQUENCE [LARGE SCALE GENOMIC DNA]</scope>
</reference>
<feature type="compositionally biased region" description="Pro residues" evidence="3">
    <location>
        <begin position="378"/>
        <end position="445"/>
    </location>
</feature>
<dbReference type="PROSITE" id="PS51444">
    <property type="entry name" value="FH2"/>
    <property type="match status" value="1"/>
</dbReference>
<feature type="compositionally biased region" description="Pro residues" evidence="3">
    <location>
        <begin position="331"/>
        <end position="349"/>
    </location>
</feature>
<feature type="compositionally biased region" description="Basic and acidic residues" evidence="3">
    <location>
        <begin position="275"/>
        <end position="287"/>
    </location>
</feature>
<gene>
    <name evidence="6" type="ORF">VFH_I070320</name>
</gene>
<organism evidence="6 7">
    <name type="scientific">Vicia faba</name>
    <name type="common">Broad bean</name>
    <name type="synonym">Faba vulgaris</name>
    <dbReference type="NCBI Taxonomy" id="3906"/>
    <lineage>
        <taxon>Eukaryota</taxon>
        <taxon>Viridiplantae</taxon>
        <taxon>Streptophyta</taxon>
        <taxon>Embryophyta</taxon>
        <taxon>Tracheophyta</taxon>
        <taxon>Spermatophyta</taxon>
        <taxon>Magnoliopsida</taxon>
        <taxon>eudicotyledons</taxon>
        <taxon>Gunneridae</taxon>
        <taxon>Pentapetalae</taxon>
        <taxon>rosids</taxon>
        <taxon>fabids</taxon>
        <taxon>Fabales</taxon>
        <taxon>Fabaceae</taxon>
        <taxon>Papilionoideae</taxon>
        <taxon>50 kb inversion clade</taxon>
        <taxon>NPAAA clade</taxon>
        <taxon>Hologalegina</taxon>
        <taxon>IRL clade</taxon>
        <taxon>Fabeae</taxon>
        <taxon>Vicia</taxon>
    </lineage>
</organism>
<dbReference type="InterPro" id="IPR042201">
    <property type="entry name" value="FH2_Formin_sf"/>
</dbReference>
<dbReference type="PANTHER" id="PTHR23213:SF381">
    <property type="entry name" value="FORMIN-LIKE PROTEIN"/>
    <property type="match status" value="1"/>
</dbReference>
<sequence length="1001" mass="109860">MVMIQQYMGVIKSVFCIVLVLNIVAVISIEEKKETEEEFVGKLFDPASEILDEDTAEILCTICMEDLIHVTKDIGDLGLCLPKESHSRTNEVTSEFRSTARENIQNLISTCSPQLKENFLNCLRKHNVPFQDQSKNWITAYEGSGSSRRYPRRVSPRYLAEKQDKDGSSKKDKSDNGSDKSSKKKSKSSDSKNKQHEKAVYNAMAMTAMVMFVIAACTFLCYCRCCGSGRVNQTDERPLLSMSRSDYSVGSSNNNSRISVKEEKHGVQSISSILVEEKKNSMKEDASRPSFDLKPPPGRVGNGKNSMKEDASRPSFDLKPPPGRVGNGIPPLKPPPGRTDPLPPEPPPVNSFDYAVNPPPPPPPPGLQMPSSSGALPPGLPKPGGGGPPPPPPPKLGNSGPKPPPPPPPRGKSGGPRPPPPPKSGAGPPRAPPPFGQKGPRPLPSGPKVQGKVEVSSEGEGEAEADDAPKTKLKPFFWDKVQANSDQTMVWTQLKAGSFQFNEEMMETLFGYSTPSMEKKGGQKKDPSFRDAPPQFTQIIESKKAQNLSILLKALNVTLEEVRDALLEGNELPIEFLHTLIKMAPTSEEELKLRLFSGSLSQLGPADRFLKSLVEIPFAFKRMEVLLYMSTLQEELTSTRDSFSILEVACKELRSSRLFLKLLEAVLKTGNRMNDGTFRGGALAFKLDTLLKLSDVKGVDGKITLLHFVVQEMMRTEGIRAARMVKESGSFSSIKTEDLLEEVNHESEEHYREIGLQVVSHLSSDLENVKKAAALDADGLTSTTARLGYGLIKTRDFFKNELVNNLDNDQGFHEIVKCFVEKAEVDVTGLLEEEKKIMALVKSTGDYFHGSTGRDEGLRLFVIVRDFLIMLDKVCREIQKAPKKPIKNVKQDTTDANSKGSSNVKQDTTNANSKGSSNVKQDATNANSKGSSNVKQDTTKANSKGPSKPETRPPPPDTTKANSKGPSKPETRPPPPDIRQRLFPAVVERRVDDFSSDDDSP</sequence>
<proteinExistence type="inferred from homology"/>
<feature type="transmembrane region" description="Helical" evidence="4">
    <location>
        <begin position="199"/>
        <end position="222"/>
    </location>
</feature>
<dbReference type="PANTHER" id="PTHR23213">
    <property type="entry name" value="FORMIN-RELATED"/>
    <property type="match status" value="1"/>
</dbReference>